<feature type="signal peptide" evidence="12">
    <location>
        <begin position="1"/>
        <end position="24"/>
    </location>
</feature>
<evidence type="ECO:0000256" key="6">
    <source>
        <dbReference type="ARBA" id="ARBA00023077"/>
    </source>
</evidence>
<keyword evidence="5 12" id="KW-0732">Signal</keyword>
<keyword evidence="2 10" id="KW-0813">Transport</keyword>
<evidence type="ECO:0000259" key="14">
    <source>
        <dbReference type="Pfam" id="PF07715"/>
    </source>
</evidence>
<dbReference type="EMBL" id="CP072943">
    <property type="protein sequence ID" value="QTX32371.1"/>
    <property type="molecule type" value="Genomic_DNA"/>
</dbReference>
<dbReference type="GO" id="GO:0015344">
    <property type="term" value="F:siderophore uptake transmembrane transporter activity"/>
    <property type="evidence" value="ECO:0007669"/>
    <property type="project" value="TreeGrafter"/>
</dbReference>
<dbReference type="Gene3D" id="2.40.170.20">
    <property type="entry name" value="TonB-dependent receptor, beta-barrel domain"/>
    <property type="match status" value="1"/>
</dbReference>
<evidence type="ECO:0000256" key="5">
    <source>
        <dbReference type="ARBA" id="ARBA00022729"/>
    </source>
</evidence>
<keyword evidence="16" id="KW-1185">Reference proteome</keyword>
<dbReference type="KEGG" id="aram:KAR29_13910"/>
<dbReference type="Pfam" id="PF07715">
    <property type="entry name" value="Plug"/>
    <property type="match status" value="1"/>
</dbReference>
<evidence type="ECO:0000256" key="1">
    <source>
        <dbReference type="ARBA" id="ARBA00004571"/>
    </source>
</evidence>
<organism evidence="15 16">
    <name type="scientific">Aminithiophilus ramosus</name>
    <dbReference type="NCBI Taxonomy" id="3029084"/>
    <lineage>
        <taxon>Bacteria</taxon>
        <taxon>Thermotogati</taxon>
        <taxon>Synergistota</taxon>
        <taxon>Synergistia</taxon>
        <taxon>Synergistales</taxon>
        <taxon>Aminithiophilaceae</taxon>
        <taxon>Aminithiophilus</taxon>
    </lineage>
</organism>
<dbReference type="GO" id="GO:0044718">
    <property type="term" value="P:siderophore transmembrane transport"/>
    <property type="evidence" value="ECO:0007669"/>
    <property type="project" value="TreeGrafter"/>
</dbReference>
<dbReference type="Pfam" id="PF00593">
    <property type="entry name" value="TonB_dep_Rec_b-barrel"/>
    <property type="match status" value="1"/>
</dbReference>
<dbReference type="Gene3D" id="2.170.130.10">
    <property type="entry name" value="TonB-dependent receptor, plug domain"/>
    <property type="match status" value="1"/>
</dbReference>
<evidence type="ECO:0000256" key="3">
    <source>
        <dbReference type="ARBA" id="ARBA00022452"/>
    </source>
</evidence>
<dbReference type="SUPFAM" id="SSF56935">
    <property type="entry name" value="Porins"/>
    <property type="match status" value="1"/>
</dbReference>
<gene>
    <name evidence="15" type="ORF">KAR29_13910</name>
</gene>
<reference evidence="16" key="1">
    <citation type="submission" date="2021-04" db="EMBL/GenBank/DDBJ databases">
        <title>A novel Synergistetes isolate from a pyrite-forming mixed culture.</title>
        <authorList>
            <person name="Bunk B."/>
            <person name="Sproer C."/>
            <person name="Spring S."/>
            <person name="Pester M."/>
        </authorList>
    </citation>
    <scope>NUCLEOTIDE SEQUENCE [LARGE SCALE GENOMIC DNA]</scope>
    <source>
        <strain evidence="16">J.5.4.2-T.3.5.2</strain>
    </source>
</reference>
<dbReference type="PANTHER" id="PTHR30069:SF29">
    <property type="entry name" value="HEMOGLOBIN AND HEMOGLOBIN-HAPTOGLOBIN-BINDING PROTEIN 1-RELATED"/>
    <property type="match status" value="1"/>
</dbReference>
<protein>
    <submittedName>
        <fullName evidence="15">TonB-dependent receptor</fullName>
    </submittedName>
</protein>
<feature type="chain" id="PRO_5040409721" evidence="12">
    <location>
        <begin position="25"/>
        <end position="655"/>
    </location>
</feature>
<dbReference type="InterPro" id="IPR036942">
    <property type="entry name" value="Beta-barrel_TonB_sf"/>
</dbReference>
<evidence type="ECO:0000313" key="16">
    <source>
        <dbReference type="Proteomes" id="UP000671879"/>
    </source>
</evidence>
<keyword evidence="3 10" id="KW-1134">Transmembrane beta strand</keyword>
<keyword evidence="8 15" id="KW-0675">Receptor</keyword>
<evidence type="ECO:0000256" key="8">
    <source>
        <dbReference type="ARBA" id="ARBA00023170"/>
    </source>
</evidence>
<comment type="similarity">
    <text evidence="10 11">Belongs to the TonB-dependent receptor family.</text>
</comment>
<sequence length="655" mass="73020">MRKRIPLLAAALVALGLGARPVEAVTELPSVLVTAGALGDEDQDVSPGAVTVIVPEEVRGEFKTLPELLDQSVGVHVIRTQGRGGYTVASVRGSTSAQVAVYVDGVLANLESEAAVDLATIPVENVARIEVYRGHVPAAFGVSGMGAVINIVTVAPERAQGSLLVGLGEYGEYRSALRYATPLLSGDLLVATEFSGSDGDFSYLNDNGTAYNGNDDYEATRLNNGWDQRNLLLKWSRDAWTARFSWQDRTRDLPLQAPGNDKRSSQRDGTRLETEKWDVALGRTFRVGDVDMSLQAGHLEQEKEFFNPYNYLGQYGDLHNLYKSDRDFLSLAASLPVGLDHYLEFFGTYSRENLDVEGDVVDNLGGKSRFGRDKIDLSLQDSITLNRAGTLVAVPTLKWNDVDGEGHLSWSLAADWLFAPAWRLKTSFGRYHRAPNFYELYGDGATILPNEKLDWEEGSQWDLGLHWKGAWRSVETRVGLTYFHSEVDNLVEFIMINPRYGQYQNVSDAEIDGVELETRFIRHPWDLTLSYTYMRALNKTADSFQYDKRLPNRPESAVHARLAYAASERLRLFGEVDYTGDNYLDQRETVCYSDLTVVNAGLSWNLDDDKVLTVGVNDLFDKSKEMTLVPTSGAEGLAWYPLQGRTWLVSLLWKF</sequence>
<feature type="domain" description="TonB-dependent receptor-like beta-barrel" evidence="13">
    <location>
        <begin position="193"/>
        <end position="619"/>
    </location>
</feature>
<dbReference type="GO" id="GO:0009279">
    <property type="term" value="C:cell outer membrane"/>
    <property type="evidence" value="ECO:0007669"/>
    <property type="project" value="UniProtKB-SubCell"/>
</dbReference>
<keyword evidence="9 10" id="KW-0998">Cell outer membrane</keyword>
<keyword evidence="4 10" id="KW-0812">Transmembrane</keyword>
<comment type="subcellular location">
    <subcellularLocation>
        <location evidence="1 10">Cell outer membrane</location>
        <topology evidence="1 10">Multi-pass membrane protein</topology>
    </subcellularLocation>
</comment>
<dbReference type="InterPro" id="IPR000531">
    <property type="entry name" value="Beta-barrel_TonB"/>
</dbReference>
<evidence type="ECO:0000256" key="2">
    <source>
        <dbReference type="ARBA" id="ARBA00022448"/>
    </source>
</evidence>
<feature type="domain" description="TonB-dependent receptor plug" evidence="14">
    <location>
        <begin position="46"/>
        <end position="148"/>
    </location>
</feature>
<dbReference type="AlphaFoldDB" id="A0A9Q7A815"/>
<evidence type="ECO:0000256" key="10">
    <source>
        <dbReference type="PROSITE-ProRule" id="PRU01360"/>
    </source>
</evidence>
<dbReference type="InterPro" id="IPR037066">
    <property type="entry name" value="Plug_dom_sf"/>
</dbReference>
<dbReference type="PROSITE" id="PS52016">
    <property type="entry name" value="TONB_DEPENDENT_REC_3"/>
    <property type="match status" value="1"/>
</dbReference>
<dbReference type="InterPro" id="IPR012910">
    <property type="entry name" value="Plug_dom"/>
</dbReference>
<dbReference type="CDD" id="cd01347">
    <property type="entry name" value="ligand_gated_channel"/>
    <property type="match status" value="1"/>
</dbReference>
<dbReference type="Proteomes" id="UP000671879">
    <property type="component" value="Chromosome"/>
</dbReference>
<dbReference type="RefSeq" id="WP_274373601.1">
    <property type="nucleotide sequence ID" value="NZ_CP072943.1"/>
</dbReference>
<accession>A0A9Q7A815</accession>
<keyword evidence="6 11" id="KW-0798">TonB box</keyword>
<dbReference type="PANTHER" id="PTHR30069">
    <property type="entry name" value="TONB-DEPENDENT OUTER MEMBRANE RECEPTOR"/>
    <property type="match status" value="1"/>
</dbReference>
<evidence type="ECO:0000256" key="7">
    <source>
        <dbReference type="ARBA" id="ARBA00023136"/>
    </source>
</evidence>
<dbReference type="InterPro" id="IPR039426">
    <property type="entry name" value="TonB-dep_rcpt-like"/>
</dbReference>
<evidence type="ECO:0000256" key="12">
    <source>
        <dbReference type="SAM" id="SignalP"/>
    </source>
</evidence>
<name>A0A9Q7A815_9BACT</name>
<evidence type="ECO:0000259" key="13">
    <source>
        <dbReference type="Pfam" id="PF00593"/>
    </source>
</evidence>
<evidence type="ECO:0000256" key="4">
    <source>
        <dbReference type="ARBA" id="ARBA00022692"/>
    </source>
</evidence>
<keyword evidence="7 10" id="KW-0472">Membrane</keyword>
<evidence type="ECO:0000256" key="9">
    <source>
        <dbReference type="ARBA" id="ARBA00023237"/>
    </source>
</evidence>
<proteinExistence type="inferred from homology"/>
<evidence type="ECO:0000256" key="11">
    <source>
        <dbReference type="RuleBase" id="RU003357"/>
    </source>
</evidence>
<evidence type="ECO:0000313" key="15">
    <source>
        <dbReference type="EMBL" id="QTX32371.1"/>
    </source>
</evidence>